<keyword evidence="2" id="KW-1185">Reference proteome</keyword>
<dbReference type="OrthoDB" id="3176787at2759"/>
<dbReference type="Proteomes" id="UP000092154">
    <property type="component" value="Unassembled WGS sequence"/>
</dbReference>
<name>A0A1B7N480_9AGAM</name>
<evidence type="ECO:0000313" key="1">
    <source>
        <dbReference type="EMBL" id="OAX39621.1"/>
    </source>
</evidence>
<dbReference type="STRING" id="1314800.A0A1B7N480"/>
<organism evidence="1 2">
    <name type="scientific">Rhizopogon vinicolor AM-OR11-026</name>
    <dbReference type="NCBI Taxonomy" id="1314800"/>
    <lineage>
        <taxon>Eukaryota</taxon>
        <taxon>Fungi</taxon>
        <taxon>Dikarya</taxon>
        <taxon>Basidiomycota</taxon>
        <taxon>Agaricomycotina</taxon>
        <taxon>Agaricomycetes</taxon>
        <taxon>Agaricomycetidae</taxon>
        <taxon>Boletales</taxon>
        <taxon>Suillineae</taxon>
        <taxon>Rhizopogonaceae</taxon>
        <taxon>Rhizopogon</taxon>
    </lineage>
</organism>
<protein>
    <submittedName>
        <fullName evidence="1">Uncharacterized protein</fullName>
    </submittedName>
</protein>
<dbReference type="EMBL" id="KV448243">
    <property type="protein sequence ID" value="OAX39621.1"/>
    <property type="molecule type" value="Genomic_DNA"/>
</dbReference>
<evidence type="ECO:0000313" key="2">
    <source>
        <dbReference type="Proteomes" id="UP000092154"/>
    </source>
</evidence>
<proteinExistence type="predicted"/>
<gene>
    <name evidence="1" type="ORF">K503DRAFT_799518</name>
</gene>
<dbReference type="AlphaFoldDB" id="A0A1B7N480"/>
<reference evidence="1 2" key="1">
    <citation type="submission" date="2016-06" db="EMBL/GenBank/DDBJ databases">
        <title>Comparative genomics of the ectomycorrhizal sister species Rhizopogon vinicolor and Rhizopogon vesiculosus (Basidiomycota: Boletales) reveals a divergence of the mating type B locus.</title>
        <authorList>
            <consortium name="DOE Joint Genome Institute"/>
            <person name="Mujic A.B."/>
            <person name="Kuo A."/>
            <person name="Tritt A."/>
            <person name="Lipzen A."/>
            <person name="Chen C."/>
            <person name="Johnson J."/>
            <person name="Sharma A."/>
            <person name="Barry K."/>
            <person name="Grigoriev I.V."/>
            <person name="Spatafora J.W."/>
        </authorList>
    </citation>
    <scope>NUCLEOTIDE SEQUENCE [LARGE SCALE GENOMIC DNA]</scope>
    <source>
        <strain evidence="1 2">AM-OR11-026</strain>
    </source>
</reference>
<accession>A0A1B7N480</accession>
<sequence length="331" mass="37699">MPYLQSLELQNSYAVRLIEADILELLRNLPDLNFVILPEFYLTSTIASELSRKKLINEIQCKHWYQPEQEHGDQGDDRAITARLGDFVRFMNAKFAPINITSLYIFTYVEHQPTQLHTSLTAQAHLCKQITLDTLIPVLSFPNLITFGLVHEYPANITLEGIEELASRWSSIKDLYLNPEPLVMHDFTLDLRALVPFARHYPKLRHIGLFMDATAAETHLTQELNPFAALKGLLVGMSLAQDPDTVAAFLSCLCPAGCELNIGISWTSYSSRSCRELDDDVLSEIHKRSALWKRVSDLLPVLIQLRSEEKENYTRRNCLLTDKINIKACTI</sequence>
<dbReference type="InParanoid" id="A0A1B7N480"/>